<evidence type="ECO:0000256" key="7">
    <source>
        <dbReference type="ARBA" id="ARBA00035209"/>
    </source>
</evidence>
<dbReference type="Gene3D" id="2.40.30.10">
    <property type="entry name" value="Translation factors"/>
    <property type="match status" value="1"/>
</dbReference>
<dbReference type="InterPro" id="IPR019927">
    <property type="entry name" value="Ribosomal_uL3_bac/org-type"/>
</dbReference>
<evidence type="ECO:0000256" key="6">
    <source>
        <dbReference type="ARBA" id="ARBA00023274"/>
    </source>
</evidence>
<keyword evidence="10" id="KW-1185">Reference proteome</keyword>
<dbReference type="Gene3D" id="3.30.160.810">
    <property type="match status" value="1"/>
</dbReference>
<organism evidence="9 10">
    <name type="scientific">Thelephora terrestris</name>
    <dbReference type="NCBI Taxonomy" id="56493"/>
    <lineage>
        <taxon>Eukaryota</taxon>
        <taxon>Fungi</taxon>
        <taxon>Dikarya</taxon>
        <taxon>Basidiomycota</taxon>
        <taxon>Agaricomycotina</taxon>
        <taxon>Agaricomycetes</taxon>
        <taxon>Thelephorales</taxon>
        <taxon>Thelephoraceae</taxon>
        <taxon>Thelephora</taxon>
    </lineage>
</organism>
<evidence type="ECO:0000313" key="9">
    <source>
        <dbReference type="EMBL" id="KAF9792052.1"/>
    </source>
</evidence>
<evidence type="ECO:0000256" key="1">
    <source>
        <dbReference type="ARBA" id="ARBA00004173"/>
    </source>
</evidence>
<gene>
    <name evidence="9" type="ORF">BJ322DRAFT_1026825</name>
</gene>
<reference evidence="9" key="1">
    <citation type="journal article" date="2020" name="Nat. Commun.">
        <title>Large-scale genome sequencing of mycorrhizal fungi provides insights into the early evolution of symbiotic traits.</title>
        <authorList>
            <person name="Miyauchi S."/>
            <person name="Kiss E."/>
            <person name="Kuo A."/>
            <person name="Drula E."/>
            <person name="Kohler A."/>
            <person name="Sanchez-Garcia M."/>
            <person name="Morin E."/>
            <person name="Andreopoulos B."/>
            <person name="Barry K.W."/>
            <person name="Bonito G."/>
            <person name="Buee M."/>
            <person name="Carver A."/>
            <person name="Chen C."/>
            <person name="Cichocki N."/>
            <person name="Clum A."/>
            <person name="Culley D."/>
            <person name="Crous P.W."/>
            <person name="Fauchery L."/>
            <person name="Girlanda M."/>
            <person name="Hayes R.D."/>
            <person name="Keri Z."/>
            <person name="LaButti K."/>
            <person name="Lipzen A."/>
            <person name="Lombard V."/>
            <person name="Magnuson J."/>
            <person name="Maillard F."/>
            <person name="Murat C."/>
            <person name="Nolan M."/>
            <person name="Ohm R.A."/>
            <person name="Pangilinan J."/>
            <person name="Pereira M.F."/>
            <person name="Perotto S."/>
            <person name="Peter M."/>
            <person name="Pfister S."/>
            <person name="Riley R."/>
            <person name="Sitrit Y."/>
            <person name="Stielow J.B."/>
            <person name="Szollosi G."/>
            <person name="Zifcakova L."/>
            <person name="Stursova M."/>
            <person name="Spatafora J.W."/>
            <person name="Tedersoo L."/>
            <person name="Vaario L.M."/>
            <person name="Yamada A."/>
            <person name="Yan M."/>
            <person name="Wang P."/>
            <person name="Xu J."/>
            <person name="Bruns T."/>
            <person name="Baldrian P."/>
            <person name="Vilgalys R."/>
            <person name="Dunand C."/>
            <person name="Henrissat B."/>
            <person name="Grigoriev I.V."/>
            <person name="Hibbett D."/>
            <person name="Nagy L.G."/>
            <person name="Martin F.M."/>
        </authorList>
    </citation>
    <scope>NUCLEOTIDE SEQUENCE</scope>
    <source>
        <strain evidence="9">UH-Tt-Lm1</strain>
    </source>
</reference>
<keyword evidence="6 8" id="KW-0687">Ribonucleoprotein</keyword>
<keyword evidence="3" id="KW-0809">Transit peptide</keyword>
<proteinExistence type="inferred from homology"/>
<dbReference type="AlphaFoldDB" id="A0A9P6HQK6"/>
<comment type="subcellular location">
    <subcellularLocation>
        <location evidence="1">Mitochondrion</location>
    </subcellularLocation>
</comment>
<dbReference type="OrthoDB" id="274683at2759"/>
<sequence length="308" mass="33303">MFKLWSSSPSASIRQFSSTVAKFATPTKDAAPKWTPNSIRTGLIARKRGMTSMYDDNGVRLPVTVLQLENCQVTANVKTVRPDQTEYHAVQVAAADRPLKTTTAQMRGHFKKAGVSPKRIVKEFPVTPDAHVPIGTTLSAIHFVPGQYVDVVAKSIGKGFQGGMKRWNFKGLRASHGVSVSHRSIGSTGGHQDPGRIWPGKKMAGRMGGETTTAQNLRVVRIDTSLGLIFVKGCVPGVDDAHVLVRDAKKRLQSLAKANQAKGLYEKVLPKGVTDLPFPAGTSELAETLPTIIEAPSDRVTSPFTPRE</sequence>
<dbReference type="GO" id="GO:0005762">
    <property type="term" value="C:mitochondrial large ribosomal subunit"/>
    <property type="evidence" value="ECO:0007669"/>
    <property type="project" value="TreeGrafter"/>
</dbReference>
<dbReference type="InterPro" id="IPR019926">
    <property type="entry name" value="Ribosomal_uL3_CS"/>
</dbReference>
<dbReference type="SUPFAM" id="SSF50447">
    <property type="entry name" value="Translation proteins"/>
    <property type="match status" value="1"/>
</dbReference>
<dbReference type="PANTHER" id="PTHR11229">
    <property type="entry name" value="50S RIBOSOMAL PROTEIN L3"/>
    <property type="match status" value="1"/>
</dbReference>
<dbReference type="NCBIfam" id="TIGR03625">
    <property type="entry name" value="L3_bact"/>
    <property type="match status" value="1"/>
</dbReference>
<dbReference type="EMBL" id="WIUZ02000001">
    <property type="protein sequence ID" value="KAF9792052.1"/>
    <property type="molecule type" value="Genomic_DNA"/>
</dbReference>
<evidence type="ECO:0000256" key="4">
    <source>
        <dbReference type="ARBA" id="ARBA00022980"/>
    </source>
</evidence>
<comment type="caution">
    <text evidence="9">The sequence shown here is derived from an EMBL/GenBank/DDBJ whole genome shotgun (WGS) entry which is preliminary data.</text>
</comment>
<dbReference type="PANTHER" id="PTHR11229:SF8">
    <property type="entry name" value="LARGE RIBOSOMAL SUBUNIT PROTEIN UL3M"/>
    <property type="match status" value="1"/>
</dbReference>
<dbReference type="PROSITE" id="PS00474">
    <property type="entry name" value="RIBOSOMAL_L3"/>
    <property type="match status" value="1"/>
</dbReference>
<dbReference type="Proteomes" id="UP000736335">
    <property type="component" value="Unassembled WGS sequence"/>
</dbReference>
<dbReference type="InterPro" id="IPR009000">
    <property type="entry name" value="Transl_B-barrel_sf"/>
</dbReference>
<dbReference type="Pfam" id="PF00297">
    <property type="entry name" value="Ribosomal_L3"/>
    <property type="match status" value="1"/>
</dbReference>
<name>A0A9P6HQK6_9AGAM</name>
<reference evidence="9" key="2">
    <citation type="submission" date="2020-11" db="EMBL/GenBank/DDBJ databases">
        <authorList>
            <consortium name="DOE Joint Genome Institute"/>
            <person name="Kuo A."/>
            <person name="Miyauchi S."/>
            <person name="Kiss E."/>
            <person name="Drula E."/>
            <person name="Kohler A."/>
            <person name="Sanchez-Garcia M."/>
            <person name="Andreopoulos B."/>
            <person name="Barry K.W."/>
            <person name="Bonito G."/>
            <person name="Buee M."/>
            <person name="Carver A."/>
            <person name="Chen C."/>
            <person name="Cichocki N."/>
            <person name="Clum A."/>
            <person name="Culley D."/>
            <person name="Crous P.W."/>
            <person name="Fauchery L."/>
            <person name="Girlanda M."/>
            <person name="Hayes R."/>
            <person name="Keri Z."/>
            <person name="Labutti K."/>
            <person name="Lipzen A."/>
            <person name="Lombard V."/>
            <person name="Magnuson J."/>
            <person name="Maillard F."/>
            <person name="Morin E."/>
            <person name="Murat C."/>
            <person name="Nolan M."/>
            <person name="Ohm R."/>
            <person name="Pangilinan J."/>
            <person name="Pereira M."/>
            <person name="Perotto S."/>
            <person name="Peter M."/>
            <person name="Riley R."/>
            <person name="Sitrit Y."/>
            <person name="Stielow B."/>
            <person name="Szollosi G."/>
            <person name="Zifcakova L."/>
            <person name="Stursova M."/>
            <person name="Spatafora J.W."/>
            <person name="Tedersoo L."/>
            <person name="Vaario L.-M."/>
            <person name="Yamada A."/>
            <person name="Yan M."/>
            <person name="Wang P."/>
            <person name="Xu J."/>
            <person name="Bruns T."/>
            <person name="Baldrian P."/>
            <person name="Vilgalys R."/>
            <person name="Henrissat B."/>
            <person name="Grigoriev I.V."/>
            <person name="Hibbett D."/>
            <person name="Nagy L.G."/>
            <person name="Martin F.M."/>
        </authorList>
    </citation>
    <scope>NUCLEOTIDE SEQUENCE</scope>
    <source>
        <strain evidence="9">UH-Tt-Lm1</strain>
    </source>
</reference>
<evidence type="ECO:0000256" key="3">
    <source>
        <dbReference type="ARBA" id="ARBA00022946"/>
    </source>
</evidence>
<evidence type="ECO:0000256" key="8">
    <source>
        <dbReference type="RuleBase" id="RU003905"/>
    </source>
</evidence>
<dbReference type="HAMAP" id="MF_01325_B">
    <property type="entry name" value="Ribosomal_uL3_B"/>
    <property type="match status" value="1"/>
</dbReference>
<evidence type="ECO:0000256" key="2">
    <source>
        <dbReference type="ARBA" id="ARBA00006540"/>
    </source>
</evidence>
<dbReference type="InterPro" id="IPR000597">
    <property type="entry name" value="Ribosomal_uL3"/>
</dbReference>
<evidence type="ECO:0000256" key="5">
    <source>
        <dbReference type="ARBA" id="ARBA00023128"/>
    </source>
</evidence>
<dbReference type="GO" id="GO:0003735">
    <property type="term" value="F:structural constituent of ribosome"/>
    <property type="evidence" value="ECO:0007669"/>
    <property type="project" value="InterPro"/>
</dbReference>
<protein>
    <recommendedName>
        <fullName evidence="7">Large ribosomal subunit protein uL3m</fullName>
    </recommendedName>
</protein>
<keyword evidence="5" id="KW-0496">Mitochondrion</keyword>
<dbReference type="GO" id="GO:0006412">
    <property type="term" value="P:translation"/>
    <property type="evidence" value="ECO:0007669"/>
    <property type="project" value="InterPro"/>
</dbReference>
<accession>A0A9P6HQK6</accession>
<evidence type="ECO:0000313" key="10">
    <source>
        <dbReference type="Proteomes" id="UP000736335"/>
    </source>
</evidence>
<dbReference type="FunFam" id="2.40.30.10:FF:000004">
    <property type="entry name" value="50S ribosomal protein L3"/>
    <property type="match status" value="1"/>
</dbReference>
<comment type="similarity">
    <text evidence="2 8">Belongs to the universal ribosomal protein uL3 family.</text>
</comment>
<keyword evidence="4 8" id="KW-0689">Ribosomal protein</keyword>